<protein>
    <submittedName>
        <fullName evidence="1">Uncharacterized protein</fullName>
    </submittedName>
</protein>
<gene>
    <name evidence="1" type="ORF">AO384_0473</name>
</gene>
<proteinExistence type="predicted"/>
<evidence type="ECO:0000313" key="1">
    <source>
        <dbReference type="EMBL" id="OAU97787.1"/>
    </source>
</evidence>
<keyword evidence="2" id="KW-1185">Reference proteome</keyword>
<evidence type="ECO:0000313" key="2">
    <source>
        <dbReference type="Proteomes" id="UP000078228"/>
    </source>
</evidence>
<accession>A0A198UR97</accession>
<dbReference type="Proteomes" id="UP000078228">
    <property type="component" value="Unassembled WGS sequence"/>
</dbReference>
<comment type="caution">
    <text evidence="1">The sequence shown here is derived from an EMBL/GenBank/DDBJ whole genome shotgun (WGS) entry which is preliminary data.</text>
</comment>
<name>A0A198UR97_MORCA</name>
<reference evidence="1 2" key="1">
    <citation type="journal article" date="2016" name="Genome Biol. Evol.">
        <title>Comparative Genomic Analyses of the Moraxella catarrhalis Serosensitive and Seroresistant Lineages Demonstrate Their Independent Evolution.</title>
        <authorList>
            <person name="Earl J.P."/>
            <person name="de Vries S.P."/>
            <person name="Ahmed A."/>
            <person name="Powell E."/>
            <person name="Schultz M.P."/>
            <person name="Hermans P.W."/>
            <person name="Hill D.J."/>
            <person name="Zhou Z."/>
            <person name="Constantinidou C.I."/>
            <person name="Hu F.Z."/>
            <person name="Bootsma H.J."/>
            <person name="Ehrlich G.D."/>
        </authorList>
    </citation>
    <scope>NUCLEOTIDE SEQUENCE [LARGE SCALE GENOMIC DNA]</scope>
    <source>
        <strain evidence="1 2">Z7542</strain>
    </source>
</reference>
<dbReference type="AlphaFoldDB" id="A0A198UR97"/>
<organism evidence="1 2">
    <name type="scientific">Moraxella catarrhalis</name>
    <name type="common">Branhamella catarrhalis</name>
    <dbReference type="NCBI Taxonomy" id="480"/>
    <lineage>
        <taxon>Bacteria</taxon>
        <taxon>Pseudomonadati</taxon>
        <taxon>Pseudomonadota</taxon>
        <taxon>Gammaproteobacteria</taxon>
        <taxon>Moraxellales</taxon>
        <taxon>Moraxellaceae</taxon>
        <taxon>Moraxella</taxon>
    </lineage>
</organism>
<sequence>MLGIKCVNHQPTLSSNMAYHNEFRQKMIGLEGARVIA</sequence>
<dbReference type="EMBL" id="LXHC01000005">
    <property type="protein sequence ID" value="OAU97787.1"/>
    <property type="molecule type" value="Genomic_DNA"/>
</dbReference>